<evidence type="ECO:0000256" key="1">
    <source>
        <dbReference type="SAM" id="MobiDB-lite"/>
    </source>
</evidence>
<proteinExistence type="predicted"/>
<name>A0A1I7Z495_9BILA</name>
<feature type="transmembrane region" description="Helical" evidence="2">
    <location>
        <begin position="37"/>
        <end position="57"/>
    </location>
</feature>
<feature type="region of interest" description="Disordered" evidence="1">
    <location>
        <begin position="77"/>
        <end position="105"/>
    </location>
</feature>
<keyword evidence="2" id="KW-0472">Membrane</keyword>
<protein>
    <submittedName>
        <fullName evidence="4">Transmembrane protein</fullName>
    </submittedName>
</protein>
<dbReference type="WBParaSite" id="L893_g22449.t1">
    <property type="protein sequence ID" value="L893_g22449.t1"/>
    <property type="gene ID" value="L893_g22449"/>
</dbReference>
<reference evidence="4" key="1">
    <citation type="submission" date="2016-11" db="UniProtKB">
        <authorList>
            <consortium name="WormBaseParasite"/>
        </authorList>
    </citation>
    <scope>IDENTIFICATION</scope>
</reference>
<evidence type="ECO:0000313" key="4">
    <source>
        <dbReference type="WBParaSite" id="L893_g22449.t1"/>
    </source>
</evidence>
<dbReference type="AlphaFoldDB" id="A0A1I7Z495"/>
<feature type="compositionally biased region" description="Basic residues" evidence="1">
    <location>
        <begin position="96"/>
        <end position="105"/>
    </location>
</feature>
<accession>A0A1I7Z495</accession>
<keyword evidence="2" id="KW-1133">Transmembrane helix</keyword>
<evidence type="ECO:0000256" key="2">
    <source>
        <dbReference type="SAM" id="Phobius"/>
    </source>
</evidence>
<keyword evidence="3" id="KW-1185">Reference proteome</keyword>
<organism evidence="3 4">
    <name type="scientific">Steinernema glaseri</name>
    <dbReference type="NCBI Taxonomy" id="37863"/>
    <lineage>
        <taxon>Eukaryota</taxon>
        <taxon>Metazoa</taxon>
        <taxon>Ecdysozoa</taxon>
        <taxon>Nematoda</taxon>
        <taxon>Chromadorea</taxon>
        <taxon>Rhabditida</taxon>
        <taxon>Tylenchina</taxon>
        <taxon>Panagrolaimomorpha</taxon>
        <taxon>Strongyloidoidea</taxon>
        <taxon>Steinernematidae</taxon>
        <taxon>Steinernema</taxon>
    </lineage>
</organism>
<evidence type="ECO:0000313" key="3">
    <source>
        <dbReference type="Proteomes" id="UP000095287"/>
    </source>
</evidence>
<keyword evidence="2" id="KW-0812">Transmembrane</keyword>
<dbReference type="Proteomes" id="UP000095287">
    <property type="component" value="Unplaced"/>
</dbReference>
<sequence length="105" mass="11761">MRDAPWTRCRAATHDDNDYELRASGAYRNPRGGRHLLVVYWHLFSLLGCCAAVGLAAKSAVLTPDEMVLWVEHGNRSLEEHSPPSASSLRVNPLTRHARQLKQNS</sequence>